<comment type="caution">
    <text evidence="2">The sequence shown here is derived from an EMBL/GenBank/DDBJ whole genome shotgun (WGS) entry which is preliminary data.</text>
</comment>
<dbReference type="PANTHER" id="PTHR43000">
    <property type="entry name" value="DTDP-D-GLUCOSE 4,6-DEHYDRATASE-RELATED"/>
    <property type="match status" value="1"/>
</dbReference>
<reference evidence="2" key="1">
    <citation type="journal article" date="2021" name="ISME J.">
        <title>Genomic evolution of the class Acidithiobacillia: deep-branching Proteobacteria living in extreme acidic conditions.</title>
        <authorList>
            <person name="Moya-Beltran A."/>
            <person name="Beard S."/>
            <person name="Rojas-Villalobos C."/>
            <person name="Issotta F."/>
            <person name="Gallardo Y."/>
            <person name="Ulloa R."/>
            <person name="Giaveno A."/>
            <person name="Degli Esposti M."/>
            <person name="Johnson D.B."/>
            <person name="Quatrini R."/>
        </authorList>
    </citation>
    <scope>NUCLEOTIDE SEQUENCE</scope>
    <source>
        <strain evidence="2">VAN18-1</strain>
    </source>
</reference>
<accession>A0AAE2YQB2</accession>
<name>A0AAE2YQB2_9PROT</name>
<feature type="domain" description="NAD(P)-binding" evidence="1">
    <location>
        <begin position="27"/>
        <end position="355"/>
    </location>
</feature>
<dbReference type="InterPro" id="IPR036291">
    <property type="entry name" value="NAD(P)-bd_dom_sf"/>
</dbReference>
<evidence type="ECO:0000313" key="2">
    <source>
        <dbReference type="EMBL" id="MBU2788010.1"/>
    </source>
</evidence>
<keyword evidence="3" id="KW-1185">Reference proteome</keyword>
<proteinExistence type="predicted"/>
<protein>
    <submittedName>
        <fullName evidence="2">NAD(P)-dependent oxidoreductase</fullName>
    </submittedName>
</protein>
<evidence type="ECO:0000259" key="1">
    <source>
        <dbReference type="Pfam" id="PF16363"/>
    </source>
</evidence>
<evidence type="ECO:0000313" key="3">
    <source>
        <dbReference type="Proteomes" id="UP001197378"/>
    </source>
</evidence>
<sequence length="379" mass="42411">MLKEISGGSGAAKLEQLRENFHAKRVLITGGFGFVGGHMAHRMLQCGAEVTVLDIDTSSERLSMINCSRLRLRDKLNIVEADVTDKAAMQEIIDQNRFHYIFHFAAYASVIEKALTAPYDTIMANTMGWINVLEACRLSAHKPRMIFLASTDKVYGEMEGDSYFEHQTPLRGIGVYDSAKLAADVFSRTYHEAFQLPTVTLRMCNIYGPYDFNTGYRLLPKAMQSMFAEAEPVAPELYFDAIEHQRDYLFVDELINAIILLAYCAACRGEVYNLAGGTYLGTPAMLRTIVEMAAEVEAEVDPKRARTILTNGIAVKVHATASTVHAITKQHLNGEKLKNDTGFQPTTEFLDTLKQTIRFYREHYRSASEDVQHGQLLAG</sequence>
<dbReference type="Gene3D" id="3.40.50.720">
    <property type="entry name" value="NAD(P)-binding Rossmann-like Domain"/>
    <property type="match status" value="1"/>
</dbReference>
<organism evidence="2 3">
    <name type="scientific">Igneacidithiobacillus copahuensis</name>
    <dbReference type="NCBI Taxonomy" id="2724909"/>
    <lineage>
        <taxon>Bacteria</taxon>
        <taxon>Pseudomonadati</taxon>
        <taxon>Pseudomonadota</taxon>
        <taxon>Acidithiobacillia</taxon>
        <taxon>Acidithiobacillales</taxon>
        <taxon>Acidithiobacillaceae</taxon>
        <taxon>Igneacidithiobacillus</taxon>
    </lineage>
</organism>
<dbReference type="EMBL" id="JAAXYO010000090">
    <property type="protein sequence ID" value="MBU2788010.1"/>
    <property type="molecule type" value="Genomic_DNA"/>
</dbReference>
<dbReference type="SUPFAM" id="SSF51735">
    <property type="entry name" value="NAD(P)-binding Rossmann-fold domains"/>
    <property type="match status" value="1"/>
</dbReference>
<dbReference type="InterPro" id="IPR016040">
    <property type="entry name" value="NAD(P)-bd_dom"/>
</dbReference>
<dbReference type="AlphaFoldDB" id="A0AAE2YQB2"/>
<dbReference type="Gene3D" id="3.90.25.10">
    <property type="entry name" value="UDP-galactose 4-epimerase, domain 1"/>
    <property type="match status" value="1"/>
</dbReference>
<dbReference type="Proteomes" id="UP001197378">
    <property type="component" value="Unassembled WGS sequence"/>
</dbReference>
<dbReference type="RefSeq" id="WP_215872858.1">
    <property type="nucleotide sequence ID" value="NZ_JAAXYO010000090.1"/>
</dbReference>
<dbReference type="Pfam" id="PF16363">
    <property type="entry name" value="GDP_Man_Dehyd"/>
    <property type="match status" value="1"/>
</dbReference>
<gene>
    <name evidence="2" type="ORF">HFQ13_07310</name>
</gene>